<evidence type="ECO:0000313" key="2">
    <source>
        <dbReference type="EMBL" id="KAF2428816.1"/>
    </source>
</evidence>
<feature type="compositionally biased region" description="Acidic residues" evidence="1">
    <location>
        <begin position="155"/>
        <end position="175"/>
    </location>
</feature>
<feature type="compositionally biased region" description="Acidic residues" evidence="1">
    <location>
        <begin position="268"/>
        <end position="277"/>
    </location>
</feature>
<feature type="region of interest" description="Disordered" evidence="1">
    <location>
        <begin position="146"/>
        <end position="230"/>
    </location>
</feature>
<feature type="compositionally biased region" description="Low complexity" evidence="1">
    <location>
        <begin position="189"/>
        <end position="198"/>
    </location>
</feature>
<feature type="compositionally biased region" description="Low complexity" evidence="1">
    <location>
        <begin position="495"/>
        <end position="508"/>
    </location>
</feature>
<name>A0A9P4NP94_9PEZI</name>
<dbReference type="EMBL" id="MU007052">
    <property type="protein sequence ID" value="KAF2428816.1"/>
    <property type="molecule type" value="Genomic_DNA"/>
</dbReference>
<gene>
    <name evidence="2" type="ORF">EJ08DRAFT_311957</name>
</gene>
<dbReference type="Proteomes" id="UP000800235">
    <property type="component" value="Unassembled WGS sequence"/>
</dbReference>
<proteinExistence type="predicted"/>
<comment type="caution">
    <text evidence="2">The sequence shown here is derived from an EMBL/GenBank/DDBJ whole genome shotgun (WGS) entry which is preliminary data.</text>
</comment>
<evidence type="ECO:0000313" key="3">
    <source>
        <dbReference type="Proteomes" id="UP000800235"/>
    </source>
</evidence>
<accession>A0A9P4NP94</accession>
<feature type="compositionally biased region" description="Basic and acidic residues" evidence="1">
    <location>
        <begin position="331"/>
        <end position="341"/>
    </location>
</feature>
<feature type="region of interest" description="Disordered" evidence="1">
    <location>
        <begin position="538"/>
        <end position="566"/>
    </location>
</feature>
<feature type="compositionally biased region" description="Polar residues" evidence="1">
    <location>
        <begin position="1"/>
        <end position="28"/>
    </location>
</feature>
<feature type="compositionally biased region" description="Basic and acidic residues" evidence="1">
    <location>
        <begin position="360"/>
        <end position="380"/>
    </location>
</feature>
<feature type="compositionally biased region" description="Pro residues" evidence="1">
    <location>
        <begin position="549"/>
        <end position="563"/>
    </location>
</feature>
<keyword evidence="3" id="KW-1185">Reference proteome</keyword>
<feature type="region of interest" description="Disordered" evidence="1">
    <location>
        <begin position="243"/>
        <end position="516"/>
    </location>
</feature>
<feature type="region of interest" description="Disordered" evidence="1">
    <location>
        <begin position="1"/>
        <end position="57"/>
    </location>
</feature>
<dbReference type="AlphaFoldDB" id="A0A9P4NP94"/>
<reference evidence="2" key="1">
    <citation type="journal article" date="2020" name="Stud. Mycol.">
        <title>101 Dothideomycetes genomes: a test case for predicting lifestyles and emergence of pathogens.</title>
        <authorList>
            <person name="Haridas S."/>
            <person name="Albert R."/>
            <person name="Binder M."/>
            <person name="Bloem J."/>
            <person name="Labutti K."/>
            <person name="Salamov A."/>
            <person name="Andreopoulos B."/>
            <person name="Baker S."/>
            <person name="Barry K."/>
            <person name="Bills G."/>
            <person name="Bluhm B."/>
            <person name="Cannon C."/>
            <person name="Castanera R."/>
            <person name="Culley D."/>
            <person name="Daum C."/>
            <person name="Ezra D."/>
            <person name="Gonzalez J."/>
            <person name="Henrissat B."/>
            <person name="Kuo A."/>
            <person name="Liang C."/>
            <person name="Lipzen A."/>
            <person name="Lutzoni F."/>
            <person name="Magnuson J."/>
            <person name="Mondo S."/>
            <person name="Nolan M."/>
            <person name="Ohm R."/>
            <person name="Pangilinan J."/>
            <person name="Park H.-J."/>
            <person name="Ramirez L."/>
            <person name="Alfaro M."/>
            <person name="Sun H."/>
            <person name="Tritt A."/>
            <person name="Yoshinaga Y."/>
            <person name="Zwiers L.-H."/>
            <person name="Turgeon B."/>
            <person name="Goodwin S."/>
            <person name="Spatafora J."/>
            <person name="Crous P."/>
            <person name="Grigoriev I."/>
        </authorList>
    </citation>
    <scope>NUCLEOTIDE SEQUENCE</scope>
    <source>
        <strain evidence="2">CBS 130266</strain>
    </source>
</reference>
<organism evidence="2 3">
    <name type="scientific">Tothia fuscella</name>
    <dbReference type="NCBI Taxonomy" id="1048955"/>
    <lineage>
        <taxon>Eukaryota</taxon>
        <taxon>Fungi</taxon>
        <taxon>Dikarya</taxon>
        <taxon>Ascomycota</taxon>
        <taxon>Pezizomycotina</taxon>
        <taxon>Dothideomycetes</taxon>
        <taxon>Pleosporomycetidae</taxon>
        <taxon>Venturiales</taxon>
        <taxon>Cylindrosympodiaceae</taxon>
        <taxon>Tothia</taxon>
    </lineage>
</organism>
<feature type="compositionally biased region" description="Polar residues" evidence="1">
    <location>
        <begin position="218"/>
        <end position="228"/>
    </location>
</feature>
<protein>
    <submittedName>
        <fullName evidence="2">Uncharacterized protein</fullName>
    </submittedName>
</protein>
<evidence type="ECO:0000256" key="1">
    <source>
        <dbReference type="SAM" id="MobiDB-lite"/>
    </source>
</evidence>
<sequence length="752" mass="83237">MASNESQEQDLEPTNPSAAEMNTPTQATGIGLDQLPLPSPTSSEELSLNDTTPLSLHTSEEIHSADLSSQEALESSINIFRAGSLSSSPALDIASPSANVGSAKYSIDTWEISIDTWERDTAYTGSRTVSRGSLWSEGSDRNIRTLEDELSGLNADEEASSPEISQWEDSDEAEDVVLGVTTTSDPFSDSKAVTSSSSDENDDPFADFDGVHREESGSEASTPAQASRSRLARLTIDDSSDDIADMLVGFPEPPQSASSDIFSARGDVEEDDEEGTEFFDRLSRDNSPQVETAKNHFEDLAQDQNSDADDEKEFSDSSPRSPPPRPQSRHGNYDREDDITPPHRARSWHGENEGGASPHSRPDNEHSSPDESDEERRRSWPGDYDESPSPPPRPSSRYDHRDDDNDSPPPRPTSRHSNHDDDNEDERPQTRYGSSDGFGGAPDFSSRFPTMSPYEVESPEGVVSPTEEEDINHAANQTTPERPAKKFDSYMGTGPSSPYSSSEYSPVSPDDESRMSAADRLAWQRQQFQRQVDMLRRMNGDGSNEDGPVYPPKRIAPPRPPRPAEGLDGYDFEFAKPIPRNLEDPEVELQRLRRRDSLDLNIWDSYGRPAEATADDPSGRAQVPSSIQVGEKTYETFTDFDQLSNNYIQENIQTQGQRQLAKLDAEIDDYFAQIDQAWELLLTKLEQRDGELSRGRSKGIGAAKRKILSDLDKDRRGFLSKASELDGKSSAWGKDGKITMTSKLLILPKRQA</sequence>